<reference evidence="1 2" key="1">
    <citation type="journal article" date="2022" name="Nat. Ecol. Evol.">
        <title>A masculinizing supergene underlies an exaggerated male reproductive morph in a spider.</title>
        <authorList>
            <person name="Hendrickx F."/>
            <person name="De Corte Z."/>
            <person name="Sonet G."/>
            <person name="Van Belleghem S.M."/>
            <person name="Kostlbacher S."/>
            <person name="Vangestel C."/>
        </authorList>
    </citation>
    <scope>NUCLEOTIDE SEQUENCE [LARGE SCALE GENOMIC DNA]</scope>
    <source>
        <strain evidence="1">W744_W776</strain>
    </source>
</reference>
<proteinExistence type="predicted"/>
<protein>
    <submittedName>
        <fullName evidence="1">Uncharacterized protein</fullName>
    </submittedName>
</protein>
<comment type="caution">
    <text evidence="1">The sequence shown here is derived from an EMBL/GenBank/DDBJ whole genome shotgun (WGS) entry which is preliminary data.</text>
</comment>
<sequence>MAAWHARTEAPLTPMSWEMQRYASQTKSEQRRLYLHLSCLMLLRSIEALFLGSMLLKSHNQFPSNEENSLVEKITMSLFEEDISDDKITKTLGPETFSLPYFQQRI</sequence>
<dbReference type="AlphaFoldDB" id="A0AAV6URM8"/>
<organism evidence="1 2">
    <name type="scientific">Oedothorax gibbosus</name>
    <dbReference type="NCBI Taxonomy" id="931172"/>
    <lineage>
        <taxon>Eukaryota</taxon>
        <taxon>Metazoa</taxon>
        <taxon>Ecdysozoa</taxon>
        <taxon>Arthropoda</taxon>
        <taxon>Chelicerata</taxon>
        <taxon>Arachnida</taxon>
        <taxon>Araneae</taxon>
        <taxon>Araneomorphae</taxon>
        <taxon>Entelegynae</taxon>
        <taxon>Araneoidea</taxon>
        <taxon>Linyphiidae</taxon>
        <taxon>Erigoninae</taxon>
        <taxon>Oedothorax</taxon>
    </lineage>
</organism>
<keyword evidence="2" id="KW-1185">Reference proteome</keyword>
<name>A0AAV6URM8_9ARAC</name>
<dbReference type="Proteomes" id="UP000827092">
    <property type="component" value="Unassembled WGS sequence"/>
</dbReference>
<evidence type="ECO:0000313" key="2">
    <source>
        <dbReference type="Proteomes" id="UP000827092"/>
    </source>
</evidence>
<dbReference type="EMBL" id="JAFNEN010000308">
    <property type="protein sequence ID" value="KAG8186260.1"/>
    <property type="molecule type" value="Genomic_DNA"/>
</dbReference>
<evidence type="ECO:0000313" key="1">
    <source>
        <dbReference type="EMBL" id="KAG8186260.1"/>
    </source>
</evidence>
<accession>A0AAV6URM8</accession>
<gene>
    <name evidence="1" type="ORF">JTE90_004236</name>
</gene>